<dbReference type="InterPro" id="IPR012337">
    <property type="entry name" value="RNaseH-like_sf"/>
</dbReference>
<dbReference type="Gene3D" id="3.30.420.10">
    <property type="entry name" value="Ribonuclease H-like superfamily/Ribonuclease H"/>
    <property type="match status" value="1"/>
</dbReference>
<dbReference type="PANTHER" id="PTHR47723:SF4">
    <property type="entry name" value="PENTATRICOPEPTIDE REPEAT-CONTAINING-LIKE PROTEIN"/>
    <property type="match status" value="1"/>
</dbReference>
<name>A0ABD0U674_DENTH</name>
<gene>
    <name evidence="2" type="ORF">M5K25_022162</name>
</gene>
<keyword evidence="3" id="KW-1185">Reference proteome</keyword>
<organism evidence="2 3">
    <name type="scientific">Dendrobium thyrsiflorum</name>
    <name type="common">Pinecone-like raceme dendrobium</name>
    <name type="synonym">Orchid</name>
    <dbReference type="NCBI Taxonomy" id="117978"/>
    <lineage>
        <taxon>Eukaryota</taxon>
        <taxon>Viridiplantae</taxon>
        <taxon>Streptophyta</taxon>
        <taxon>Embryophyta</taxon>
        <taxon>Tracheophyta</taxon>
        <taxon>Spermatophyta</taxon>
        <taxon>Magnoliopsida</taxon>
        <taxon>Liliopsida</taxon>
        <taxon>Asparagales</taxon>
        <taxon>Orchidaceae</taxon>
        <taxon>Epidendroideae</taxon>
        <taxon>Malaxideae</taxon>
        <taxon>Dendrobiinae</taxon>
        <taxon>Dendrobium</taxon>
    </lineage>
</organism>
<evidence type="ECO:0000313" key="2">
    <source>
        <dbReference type="EMBL" id="KAL0907730.1"/>
    </source>
</evidence>
<dbReference type="InterPro" id="IPR002156">
    <property type="entry name" value="RNaseH_domain"/>
</dbReference>
<comment type="caution">
    <text evidence="2">The sequence shown here is derived from an EMBL/GenBank/DDBJ whole genome shotgun (WGS) entry which is preliminary data.</text>
</comment>
<dbReference type="AlphaFoldDB" id="A0ABD0U674"/>
<evidence type="ECO:0000313" key="3">
    <source>
        <dbReference type="Proteomes" id="UP001552299"/>
    </source>
</evidence>
<reference evidence="2 3" key="1">
    <citation type="journal article" date="2024" name="Plant Biotechnol. J.">
        <title>Dendrobium thyrsiflorum genome and its molecular insights into genes involved in important horticultural traits.</title>
        <authorList>
            <person name="Chen B."/>
            <person name="Wang J.Y."/>
            <person name="Zheng P.J."/>
            <person name="Li K.L."/>
            <person name="Liang Y.M."/>
            <person name="Chen X.F."/>
            <person name="Zhang C."/>
            <person name="Zhao X."/>
            <person name="He X."/>
            <person name="Zhang G.Q."/>
            <person name="Liu Z.J."/>
            <person name="Xu Q."/>
        </authorList>
    </citation>
    <scope>NUCLEOTIDE SEQUENCE [LARGE SCALE GENOMIC DNA]</scope>
    <source>
        <strain evidence="2">GZMU011</strain>
    </source>
</reference>
<evidence type="ECO:0000259" key="1">
    <source>
        <dbReference type="Pfam" id="PF13456"/>
    </source>
</evidence>
<dbReference type="Pfam" id="PF13456">
    <property type="entry name" value="RVT_3"/>
    <property type="match status" value="1"/>
</dbReference>
<dbReference type="EMBL" id="JANQDX010000017">
    <property type="protein sequence ID" value="KAL0907730.1"/>
    <property type="molecule type" value="Genomic_DNA"/>
</dbReference>
<feature type="domain" description="RNase H type-1" evidence="1">
    <location>
        <begin position="45"/>
        <end position="156"/>
    </location>
</feature>
<dbReference type="SUPFAM" id="SSF53098">
    <property type="entry name" value="Ribonuclease H-like"/>
    <property type="match status" value="1"/>
</dbReference>
<dbReference type="Proteomes" id="UP001552299">
    <property type="component" value="Unassembled WGS sequence"/>
</dbReference>
<dbReference type="InterPro" id="IPR044730">
    <property type="entry name" value="RNase_H-like_dom_plant"/>
</dbReference>
<sequence length="188" mass="21832">MFEFDTGFWGVNQPDRVLKNSWQPPPPEWIKVNVDVCLKPMYKPSIGGVFRDHKGRFLLAFGFGRLHWDIYEVELLAVHSLSWFLQKWMLEYKWITVEGDNVNVIKFLQGSPNKSNGGIVDNQLEDLTFLKDFNYVIFNHVNRDCNKLADFCANTALSYNFIWGDFRLGSIPPFFLLLKEECDAIGSL</sequence>
<dbReference type="InterPro" id="IPR036397">
    <property type="entry name" value="RNaseH_sf"/>
</dbReference>
<protein>
    <recommendedName>
        <fullName evidence="1">RNase H type-1 domain-containing protein</fullName>
    </recommendedName>
</protein>
<dbReference type="InterPro" id="IPR053151">
    <property type="entry name" value="RNase_H-like"/>
</dbReference>
<proteinExistence type="predicted"/>
<dbReference type="PANTHER" id="PTHR47723">
    <property type="entry name" value="OS05G0353850 PROTEIN"/>
    <property type="match status" value="1"/>
</dbReference>
<accession>A0ABD0U674</accession>
<dbReference type="CDD" id="cd06222">
    <property type="entry name" value="RNase_H_like"/>
    <property type="match status" value="1"/>
</dbReference>